<feature type="region of interest" description="Disordered" evidence="1">
    <location>
        <begin position="68"/>
        <end position="134"/>
    </location>
</feature>
<dbReference type="RefSeq" id="WP_106664353.1">
    <property type="nucleotide sequence ID" value="NZ_PGGM01000005.1"/>
</dbReference>
<evidence type="ECO:0000313" key="3">
    <source>
        <dbReference type="Proteomes" id="UP000241764"/>
    </source>
</evidence>
<accession>A0A2P7BBV7</accession>
<evidence type="ECO:0000313" key="2">
    <source>
        <dbReference type="EMBL" id="PSH63957.1"/>
    </source>
</evidence>
<organism evidence="2 3">
    <name type="scientific">Phyllobacterium sophorae</name>
    <dbReference type="NCBI Taxonomy" id="1520277"/>
    <lineage>
        <taxon>Bacteria</taxon>
        <taxon>Pseudomonadati</taxon>
        <taxon>Pseudomonadota</taxon>
        <taxon>Alphaproteobacteria</taxon>
        <taxon>Hyphomicrobiales</taxon>
        <taxon>Phyllobacteriaceae</taxon>
        <taxon>Phyllobacterium</taxon>
    </lineage>
</organism>
<dbReference type="EMBL" id="PGGM01000005">
    <property type="protein sequence ID" value="PSH63957.1"/>
    <property type="molecule type" value="Genomic_DNA"/>
</dbReference>
<dbReference type="OrthoDB" id="7917007at2"/>
<name>A0A2P7BBV7_9HYPH</name>
<proteinExistence type="predicted"/>
<keyword evidence="3" id="KW-1185">Reference proteome</keyword>
<feature type="compositionally biased region" description="Polar residues" evidence="1">
    <location>
        <begin position="103"/>
        <end position="114"/>
    </location>
</feature>
<feature type="compositionally biased region" description="Polar residues" evidence="1">
    <location>
        <begin position="123"/>
        <end position="133"/>
    </location>
</feature>
<gene>
    <name evidence="2" type="ORF">CU103_12950</name>
</gene>
<dbReference type="Proteomes" id="UP000241764">
    <property type="component" value="Unassembled WGS sequence"/>
</dbReference>
<sequence>MGLSSYQISEILYLRSMVTAETERLKLMRSAPPNTYPRMEIRKVELGLDFNRSRLRVMEEVARKYDANQPRVPAGNPDGGQWTDGGRFGSFRSSPSVDPIKTDATSAQRRSNNGRVKPASYSGRGQHSNLEFNESQKAELRSKIGSGKGAYVEAYKYLHQQVQNRLQNPGLSIMDRKEFEAQEFWLRKAGEINADDPNSQASFFIRNVTRNGLRFDGMPFDPVKIQANSNLIGEHVMGSVLQDGKLPSMQEIIAKDALSATDQERGHQTIGGWGGAFNYWDIPLSNEIGDTVGSRISKYPAEYEKFISVNAKALADTVRKFRLDRYPENSAQAIIQGLNAQVPAKIKSDILDRAIDGINGERGGFAGDPNNIDGYRPRFDENDNVIGWFSRDKRLKEIDVTDGSKIERLNMRYHIRQSKGEFHPWQNAD</sequence>
<reference evidence="3" key="1">
    <citation type="submission" date="2017-11" db="EMBL/GenBank/DDBJ databases">
        <authorList>
            <person name="Kuznetsova I."/>
            <person name="Sazanova A."/>
            <person name="Chirak E."/>
            <person name="Safronova V."/>
            <person name="Willems A."/>
        </authorList>
    </citation>
    <scope>NUCLEOTIDE SEQUENCE [LARGE SCALE GENOMIC DNA]</scope>
    <source>
        <strain evidence="3">CCBAU 03422</strain>
    </source>
</reference>
<evidence type="ECO:0000256" key="1">
    <source>
        <dbReference type="SAM" id="MobiDB-lite"/>
    </source>
</evidence>
<dbReference type="AlphaFoldDB" id="A0A2P7BBV7"/>
<comment type="caution">
    <text evidence="2">The sequence shown here is derived from an EMBL/GenBank/DDBJ whole genome shotgun (WGS) entry which is preliminary data.</text>
</comment>
<protein>
    <submittedName>
        <fullName evidence="2">Uncharacterized protein</fullName>
    </submittedName>
</protein>